<gene>
    <name evidence="2" type="ORF">AE618_22575</name>
</gene>
<protein>
    <submittedName>
        <fullName evidence="2">Uncharacterized protein</fullName>
    </submittedName>
</protein>
<dbReference type="EMBL" id="LGSZ01000060">
    <property type="protein sequence ID" value="KPH77341.1"/>
    <property type="molecule type" value="Genomic_DNA"/>
</dbReference>
<dbReference type="Proteomes" id="UP000037822">
    <property type="component" value="Unassembled WGS sequence"/>
</dbReference>
<organism evidence="2 3">
    <name type="scientific">Bosea vaviloviae</name>
    <dbReference type="NCBI Taxonomy" id="1526658"/>
    <lineage>
        <taxon>Bacteria</taxon>
        <taxon>Pseudomonadati</taxon>
        <taxon>Pseudomonadota</taxon>
        <taxon>Alphaproteobacteria</taxon>
        <taxon>Hyphomicrobiales</taxon>
        <taxon>Boseaceae</taxon>
        <taxon>Bosea</taxon>
    </lineage>
</organism>
<keyword evidence="3" id="KW-1185">Reference proteome</keyword>
<reference evidence="2 3" key="1">
    <citation type="submission" date="2015-07" db="EMBL/GenBank/DDBJ databases">
        <title>Whole genome sequencing of Bosea vaviloviae isolated from cave pool.</title>
        <authorList>
            <person name="Tan N.E.H."/>
            <person name="Lee Y.P."/>
            <person name="Gan H.M."/>
            <person name="Barton H."/>
            <person name="Savka M.A."/>
        </authorList>
    </citation>
    <scope>NUCLEOTIDE SEQUENCE [LARGE SCALE GENOMIC DNA]</scope>
    <source>
        <strain evidence="2 3">SD260</strain>
    </source>
</reference>
<evidence type="ECO:0000256" key="1">
    <source>
        <dbReference type="SAM" id="SignalP"/>
    </source>
</evidence>
<name>A0A0N0M924_9HYPH</name>
<proteinExistence type="predicted"/>
<feature type="signal peptide" evidence="1">
    <location>
        <begin position="1"/>
        <end position="23"/>
    </location>
</feature>
<dbReference type="PATRIC" id="fig|1526658.3.peg.1662"/>
<evidence type="ECO:0000313" key="2">
    <source>
        <dbReference type="EMBL" id="KPH77341.1"/>
    </source>
</evidence>
<comment type="caution">
    <text evidence="2">The sequence shown here is derived from an EMBL/GenBank/DDBJ whole genome shotgun (WGS) entry which is preliminary data.</text>
</comment>
<sequence length="111" mass="11692">MSRPLRVTGFVLASLTIVTVALAQQSVGTGRSDAAPLAPVVTAADQGKARLSRIAQPRWALTDCQAQACDTPPKGARTAQDDTQTIGACNGDSTVARDRNGKIIRRICQVF</sequence>
<feature type="chain" id="PRO_5005855505" evidence="1">
    <location>
        <begin position="24"/>
        <end position="111"/>
    </location>
</feature>
<evidence type="ECO:0000313" key="3">
    <source>
        <dbReference type="Proteomes" id="UP000037822"/>
    </source>
</evidence>
<accession>A0A0N0M924</accession>
<keyword evidence="1" id="KW-0732">Signal</keyword>
<dbReference type="AlphaFoldDB" id="A0A0N0M924"/>